<name>A0A7G9GXY5_9FUSO</name>
<accession>A0A7G9GXY5</accession>
<dbReference type="Gene3D" id="3.40.50.880">
    <property type="match status" value="1"/>
</dbReference>
<dbReference type="KEGG" id="fho:H9Q81_02160"/>
<evidence type="ECO:0000313" key="3">
    <source>
        <dbReference type="Proteomes" id="UP000515913"/>
    </source>
</evidence>
<dbReference type="EMBL" id="CP060637">
    <property type="protein sequence ID" value="QNM15667.1"/>
    <property type="molecule type" value="Genomic_DNA"/>
</dbReference>
<dbReference type="PANTHER" id="PTHR48094">
    <property type="entry name" value="PROTEIN/NUCLEIC ACID DEGLYCASE DJ-1-RELATED"/>
    <property type="match status" value="1"/>
</dbReference>
<dbReference type="AlphaFoldDB" id="A0A7G9GXY5"/>
<evidence type="ECO:0000313" key="2">
    <source>
        <dbReference type="EMBL" id="QNM15667.1"/>
    </source>
</evidence>
<dbReference type="GO" id="GO:0005737">
    <property type="term" value="C:cytoplasm"/>
    <property type="evidence" value="ECO:0007669"/>
    <property type="project" value="TreeGrafter"/>
</dbReference>
<dbReference type="Proteomes" id="UP000515913">
    <property type="component" value="Chromosome"/>
</dbReference>
<dbReference type="InterPro" id="IPR029062">
    <property type="entry name" value="Class_I_gatase-like"/>
</dbReference>
<feature type="domain" description="DJ-1/PfpI" evidence="1">
    <location>
        <begin position="2"/>
        <end position="178"/>
    </location>
</feature>
<dbReference type="RefSeq" id="WP_101475022.1">
    <property type="nucleotide sequence ID" value="NZ_CP060637.1"/>
</dbReference>
<dbReference type="Pfam" id="PF01965">
    <property type="entry name" value="DJ-1_PfpI"/>
    <property type="match status" value="1"/>
</dbReference>
<evidence type="ECO:0000259" key="1">
    <source>
        <dbReference type="Pfam" id="PF01965"/>
    </source>
</evidence>
<proteinExistence type="predicted"/>
<reference evidence="2 3" key="1">
    <citation type="submission" date="2020-08" db="EMBL/GenBank/DDBJ databases">
        <authorList>
            <person name="Liu C."/>
            <person name="Sun Q."/>
        </authorList>
    </citation>
    <scope>NUCLEOTIDE SEQUENCE [LARGE SCALE GENOMIC DNA]</scope>
    <source>
        <strain evidence="2 3">NSJ-57</strain>
    </source>
</reference>
<dbReference type="InterPro" id="IPR050325">
    <property type="entry name" value="Prot/Nucl_acid_deglycase"/>
</dbReference>
<sequence length="195" mass="22097">MKKILLLISQGTELFEIAPFTDVFGWNNIINNDKILLKTCSFHSKIDSVWNLQIIPEIDLSKESINISDFDALVIPGGFGYKGFFTDMKLQEFNNIILHFIKNNKIITGICTGVLTIGEAKGLIGRKATTYLYDNERYFKQLTYYGAIPIKKPIVVDNNLITVSGPKNAIDAAFMLLKILTSEENVQRVKYNMCF</sequence>
<dbReference type="InterPro" id="IPR002818">
    <property type="entry name" value="DJ-1/PfpI"/>
</dbReference>
<dbReference type="PANTHER" id="PTHR48094:SF5">
    <property type="entry name" value="PROTEIN DJ-1 HOMOLOG"/>
    <property type="match status" value="1"/>
</dbReference>
<dbReference type="SUPFAM" id="SSF52317">
    <property type="entry name" value="Class I glutamine amidotransferase-like"/>
    <property type="match status" value="1"/>
</dbReference>
<organism evidence="2 3">
    <name type="scientific">Fusobacterium hominis</name>
    <dbReference type="NCBI Taxonomy" id="2764326"/>
    <lineage>
        <taxon>Bacteria</taxon>
        <taxon>Fusobacteriati</taxon>
        <taxon>Fusobacteriota</taxon>
        <taxon>Fusobacteriia</taxon>
        <taxon>Fusobacteriales</taxon>
        <taxon>Fusobacteriaceae</taxon>
        <taxon>Fusobacterium</taxon>
    </lineage>
</organism>
<protein>
    <submittedName>
        <fullName evidence="2">DJ-1/PfpI family protein</fullName>
    </submittedName>
</protein>
<keyword evidence="3" id="KW-1185">Reference proteome</keyword>
<gene>
    <name evidence="2" type="ORF">H9Q81_02160</name>
</gene>